<accession>A0AA36IUF2</accession>
<organism evidence="1 2">
    <name type="scientific">Effrenium voratum</name>
    <dbReference type="NCBI Taxonomy" id="2562239"/>
    <lineage>
        <taxon>Eukaryota</taxon>
        <taxon>Sar</taxon>
        <taxon>Alveolata</taxon>
        <taxon>Dinophyceae</taxon>
        <taxon>Suessiales</taxon>
        <taxon>Symbiodiniaceae</taxon>
        <taxon>Effrenium</taxon>
    </lineage>
</organism>
<protein>
    <submittedName>
        <fullName evidence="1">Uncharacterized protein</fullName>
    </submittedName>
</protein>
<reference evidence="1" key="1">
    <citation type="submission" date="2023-08" db="EMBL/GenBank/DDBJ databases">
        <authorList>
            <person name="Chen Y."/>
            <person name="Shah S."/>
            <person name="Dougan E. K."/>
            <person name="Thang M."/>
            <person name="Chan C."/>
        </authorList>
    </citation>
    <scope>NUCLEOTIDE SEQUENCE</scope>
</reference>
<dbReference type="InterPro" id="IPR036770">
    <property type="entry name" value="Ankyrin_rpt-contain_sf"/>
</dbReference>
<gene>
    <name evidence="1" type="ORF">EVOR1521_LOCUS18907</name>
</gene>
<proteinExistence type="predicted"/>
<dbReference type="Proteomes" id="UP001178507">
    <property type="component" value="Unassembled WGS sequence"/>
</dbReference>
<name>A0AA36IUF2_9DINO</name>
<dbReference type="AlphaFoldDB" id="A0AA36IUF2"/>
<evidence type="ECO:0000313" key="1">
    <source>
        <dbReference type="EMBL" id="CAJ1394187.1"/>
    </source>
</evidence>
<sequence>MLDGASSDSGPEPCTAREAWSGQGVLCLAHLTHAVVVPGVEEKLRIELADVPLPAIELRCKAYVGPQTALTEGLDKSRLRKARLEVVGHKAVAEVWIGAPQAEPWAIRIKLYRRPASNLFAQERLAELVEALPRPRSLVQLVPVQHAKLEVLRLVPLSAAAALQKAAGEVLAKAVAAGVEAPDIEKLCLGARELGPETMLSKDVERALESAAGMGKREVVDKLLAAGAKPTLQAAHAAEQAQTAGCVDLARDLFIAQEPDAKAPVLRALEERMPLVAERLLKEKEAALNELPADGEPARKAHAAGAWSVLAALLERGDPMPAKPRLLLDYALRAGHAGLARSCLKHMGEDTKDMDAALRTCLDHGRTEIVREALEVMWKARSSQWSEGPPLLCLEYGPEDQPAECSVCFDPLYTSPGVYINEEGSRVCGHFTCLNCAEHVQDEAGVPLSQKILLRKQEASPDASTAPQGQAVFARVICTPGTRPTLQAIGPGAIRSAYQESRSDRRLRNPKTWKDLSCQEAGYRKEEGLPCHASSGQIACRFYDDMADFWFQDVIGAGLVIASKTLVNRIRHADYWASSGAQTRAESKEICECDKQGRSSYELHKNDWYVERWNTWS</sequence>
<evidence type="ECO:0000313" key="2">
    <source>
        <dbReference type="Proteomes" id="UP001178507"/>
    </source>
</evidence>
<dbReference type="EMBL" id="CAUJNA010002779">
    <property type="protein sequence ID" value="CAJ1394187.1"/>
    <property type="molecule type" value="Genomic_DNA"/>
</dbReference>
<dbReference type="Gene3D" id="1.25.40.20">
    <property type="entry name" value="Ankyrin repeat-containing domain"/>
    <property type="match status" value="1"/>
</dbReference>
<dbReference type="SUPFAM" id="SSF48403">
    <property type="entry name" value="Ankyrin repeat"/>
    <property type="match status" value="1"/>
</dbReference>
<keyword evidence="2" id="KW-1185">Reference proteome</keyword>
<comment type="caution">
    <text evidence="1">The sequence shown here is derived from an EMBL/GenBank/DDBJ whole genome shotgun (WGS) entry which is preliminary data.</text>
</comment>